<organism evidence="2 3">
    <name type="scientific">Laribacter hongkongensis</name>
    <dbReference type="NCBI Taxonomy" id="168471"/>
    <lineage>
        <taxon>Bacteria</taxon>
        <taxon>Pseudomonadati</taxon>
        <taxon>Pseudomonadota</taxon>
        <taxon>Betaproteobacteria</taxon>
        <taxon>Neisseriales</taxon>
        <taxon>Aquaspirillaceae</taxon>
        <taxon>Laribacter</taxon>
    </lineage>
</organism>
<dbReference type="InterPro" id="IPR008840">
    <property type="entry name" value="Sipho_Gp157"/>
</dbReference>
<evidence type="ECO:0000313" key="2">
    <source>
        <dbReference type="EMBL" id="MCG9026758.1"/>
    </source>
</evidence>
<dbReference type="Pfam" id="PF05565">
    <property type="entry name" value="Sipho_Gp157"/>
    <property type="match status" value="1"/>
</dbReference>
<accession>A0ABD4ST29</accession>
<sequence>MQLYQISDDMLSVLSAPGVDLETGEIDWTAYEQRLVGIEADWNAKACAVAKYIASLEADEAAKKEAAKRMNERATQDAAHAKRLRDYLLRECERTGKKPADAEIQVALRKSSAIEISDERALPSDYWRETVKRDPDKTRIKQAIKDGYEVPGAQLVERISLQIK</sequence>
<reference evidence="2 3" key="1">
    <citation type="submission" date="2021-10" db="EMBL/GenBank/DDBJ databases">
        <title>Whole-genome sequencing analysis of Laribacter hongkongensis: virulence gene profiles, carbohydrate-active enzyme prediction, and antimicrobial resistance characterization.</title>
        <authorList>
            <person name="Yuan P."/>
            <person name="Zhan Y."/>
            <person name="Chen D."/>
        </authorList>
    </citation>
    <scope>NUCLEOTIDE SEQUENCE [LARGE SCALE GENOMIC DNA]</scope>
    <source>
        <strain evidence="2 3">W67</strain>
    </source>
</reference>
<keyword evidence="1" id="KW-0175">Coiled coil</keyword>
<comment type="caution">
    <text evidence="2">The sequence shown here is derived from an EMBL/GenBank/DDBJ whole genome shotgun (WGS) entry which is preliminary data.</text>
</comment>
<dbReference type="EMBL" id="JAJAXM010000025">
    <property type="protein sequence ID" value="MCG9026758.1"/>
    <property type="molecule type" value="Genomic_DNA"/>
</dbReference>
<dbReference type="Proteomes" id="UP001200247">
    <property type="component" value="Unassembled WGS sequence"/>
</dbReference>
<evidence type="ECO:0000256" key="1">
    <source>
        <dbReference type="SAM" id="Coils"/>
    </source>
</evidence>
<dbReference type="AlphaFoldDB" id="A0ABD4ST29"/>
<feature type="coiled-coil region" evidence="1">
    <location>
        <begin position="53"/>
        <end position="84"/>
    </location>
</feature>
<evidence type="ECO:0000313" key="3">
    <source>
        <dbReference type="Proteomes" id="UP001200247"/>
    </source>
</evidence>
<protein>
    <submittedName>
        <fullName evidence="2">Siphovirus Gp157 family protein</fullName>
    </submittedName>
</protein>
<proteinExistence type="predicted"/>
<dbReference type="RefSeq" id="WP_239894335.1">
    <property type="nucleotide sequence ID" value="NZ_JAJAXM010000025.1"/>
</dbReference>
<name>A0ABD4ST29_9NEIS</name>
<gene>
    <name evidence="2" type="ORF">LH440_12760</name>
</gene>